<dbReference type="OrthoDB" id="10264707at2759"/>
<dbReference type="PANTHER" id="PTHR43138">
    <property type="entry name" value="ACETYLTRANSFERASE, GNAT FAMILY"/>
    <property type="match status" value="1"/>
</dbReference>
<dbReference type="InterPro" id="IPR052742">
    <property type="entry name" value="Mito_N-acetyltransferase"/>
</dbReference>
<dbReference type="SUPFAM" id="SSF55729">
    <property type="entry name" value="Acyl-CoA N-acyltransferases (Nat)"/>
    <property type="match status" value="1"/>
</dbReference>
<evidence type="ECO:0000313" key="3">
    <source>
        <dbReference type="EMBL" id="CDK25512.1"/>
    </source>
</evidence>
<evidence type="ECO:0000259" key="2">
    <source>
        <dbReference type="PROSITE" id="PS51186"/>
    </source>
</evidence>
<dbReference type="GO" id="GO:0030466">
    <property type="term" value="P:silent mating-type cassette heterochromatin formation"/>
    <property type="evidence" value="ECO:0007669"/>
    <property type="project" value="EnsemblFungi"/>
</dbReference>
<keyword evidence="4" id="KW-1185">Reference proteome</keyword>
<feature type="region of interest" description="Disordered" evidence="1">
    <location>
        <begin position="455"/>
        <end position="494"/>
    </location>
</feature>
<dbReference type="GO" id="GO:0005634">
    <property type="term" value="C:nucleus"/>
    <property type="evidence" value="ECO:0007669"/>
    <property type="project" value="TreeGrafter"/>
</dbReference>
<feature type="domain" description="N-acetyltransferase" evidence="2">
    <location>
        <begin position="61"/>
        <end position="215"/>
    </location>
</feature>
<dbReference type="HOGENOM" id="CLU_013985_42_5_1"/>
<dbReference type="PANTHER" id="PTHR43138:SF2">
    <property type="entry name" value="PROTEIN SPT10"/>
    <property type="match status" value="1"/>
</dbReference>
<dbReference type="Gene3D" id="1.10.340.70">
    <property type="match status" value="1"/>
</dbReference>
<dbReference type="GO" id="GO:0000122">
    <property type="term" value="P:negative regulation of transcription by RNA polymerase II"/>
    <property type="evidence" value="ECO:0007669"/>
    <property type="project" value="EnsemblFungi"/>
</dbReference>
<dbReference type="GO" id="GO:1990841">
    <property type="term" value="F:promoter-specific chromatin binding"/>
    <property type="evidence" value="ECO:0007669"/>
    <property type="project" value="EnsemblFungi"/>
</dbReference>
<dbReference type="AlphaFoldDB" id="W6ML70"/>
<gene>
    <name evidence="3" type="ORF">KUCA_T00001482001</name>
</gene>
<name>W6ML70_9ASCO</name>
<dbReference type="Proteomes" id="UP000019384">
    <property type="component" value="Unassembled WGS sequence"/>
</dbReference>
<dbReference type="GeneID" id="34518912"/>
<dbReference type="GO" id="GO:0043565">
    <property type="term" value="F:sequence-specific DNA binding"/>
    <property type="evidence" value="ECO:0007669"/>
    <property type="project" value="EnsemblFungi"/>
</dbReference>
<dbReference type="EMBL" id="HG793126">
    <property type="protein sequence ID" value="CDK25512.1"/>
    <property type="molecule type" value="Genomic_DNA"/>
</dbReference>
<organism evidence="3 4">
    <name type="scientific">Kuraishia capsulata CBS 1993</name>
    <dbReference type="NCBI Taxonomy" id="1382522"/>
    <lineage>
        <taxon>Eukaryota</taxon>
        <taxon>Fungi</taxon>
        <taxon>Dikarya</taxon>
        <taxon>Ascomycota</taxon>
        <taxon>Saccharomycotina</taxon>
        <taxon>Pichiomycetes</taxon>
        <taxon>Pichiales</taxon>
        <taxon>Pichiaceae</taxon>
        <taxon>Kuraishia</taxon>
    </lineage>
</organism>
<protein>
    <recommendedName>
        <fullName evidence="2">N-acetyltransferase domain-containing protein</fullName>
    </recommendedName>
</protein>
<dbReference type="InterPro" id="IPR016181">
    <property type="entry name" value="Acyl_CoA_acyltransferase"/>
</dbReference>
<dbReference type="GO" id="GO:0010507">
    <property type="term" value="P:negative regulation of autophagy"/>
    <property type="evidence" value="ECO:0007669"/>
    <property type="project" value="EnsemblFungi"/>
</dbReference>
<proteinExistence type="predicted"/>
<dbReference type="PROSITE" id="PS51186">
    <property type="entry name" value="GNAT"/>
    <property type="match status" value="1"/>
</dbReference>
<dbReference type="InterPro" id="IPR015416">
    <property type="entry name" value="Znf_H2C2_histone_UAS-bd"/>
</dbReference>
<evidence type="ECO:0000313" key="4">
    <source>
        <dbReference type="Proteomes" id="UP000019384"/>
    </source>
</evidence>
<dbReference type="GO" id="GO:0000781">
    <property type="term" value="C:chromosome, telomeric region"/>
    <property type="evidence" value="ECO:0007669"/>
    <property type="project" value="GOC"/>
</dbReference>
<dbReference type="GO" id="GO:0016747">
    <property type="term" value="F:acyltransferase activity, transferring groups other than amino-acyl groups"/>
    <property type="evidence" value="ECO:0007669"/>
    <property type="project" value="InterPro"/>
</dbReference>
<accession>W6ML70</accession>
<reference evidence="3" key="2">
    <citation type="submission" date="2014-02" db="EMBL/GenBank/DDBJ databases">
        <title>Complete DNA sequence of /Kuraishia capsulata/ illustrates novel genomic features among budding yeasts (/Saccharomycotina/).</title>
        <authorList>
            <person name="Morales L."/>
            <person name="Noel B."/>
            <person name="Porcel B."/>
            <person name="Marcet-Houben M."/>
            <person name="Hullo M-F."/>
            <person name="Sacerdot C."/>
            <person name="Tekaia F."/>
            <person name="Leh-Louis V."/>
            <person name="Despons L."/>
            <person name="Khanna V."/>
            <person name="Aury J-M."/>
            <person name="Barbe V."/>
            <person name="Couloux A."/>
            <person name="Labadie K."/>
            <person name="Pelletier E."/>
            <person name="Souciet J-L."/>
            <person name="Boekhout T."/>
            <person name="Gabaldon T."/>
            <person name="Wincker P."/>
            <person name="Dujon B."/>
        </authorList>
    </citation>
    <scope>NUCLEOTIDE SEQUENCE</scope>
    <source>
        <strain evidence="3">CBS 1993</strain>
    </source>
</reference>
<dbReference type="GO" id="GO:0006281">
    <property type="term" value="P:DNA repair"/>
    <property type="evidence" value="ECO:0007669"/>
    <property type="project" value="EnsemblFungi"/>
</dbReference>
<evidence type="ECO:0000256" key="1">
    <source>
        <dbReference type="SAM" id="MobiDB-lite"/>
    </source>
</evidence>
<dbReference type="STRING" id="1382522.W6ML70"/>
<dbReference type="InterPro" id="IPR000182">
    <property type="entry name" value="GNAT_dom"/>
</dbReference>
<dbReference type="Gene3D" id="3.40.630.30">
    <property type="match status" value="1"/>
</dbReference>
<sequence length="526" mass="59554">MPNFDDVSHTPHYRPQLDYPVSVIQNLTVLLKDGETTATIYPITSPDELPQGLLSFLCEEFNMEIEKGETFPFFDTLMLEAFQNYWFGSFAAVMVLGSAPQLDRPRQWEKECLGTFFVKPNYPGRCSHICNAGFLVNAGIRGKGIGTTLAECYLEWAPRLGYTYSVFNLVFETNIASRRIWENLHFRRIGRIKAAGILKGHDDAVDALMYGRELVPDNDTDVGTYRFDKIKYYLETGKYPPMADRQEKSRLRSSASHYRLQDGKLLLKGKEVISDPRRQLEICTEIHLQGHIGINKTTSTASEKYHWTRIKDTASLAIRNCTECRDPAKVSVSMKGRSLPAIKKAHILQENLLRSPRKMQRTDDGVTSRGPQDVQAMVAVAAAAQLHNLPSNQMDRQHSHDNVDTSILTGELGLDDPGIMAAVEMVERHSNNQHHTQQYGGHNNAEQQYTNYQQYSAQQHPHDNGSRHHHHHHRRNSDQSDIPVDPQVANAFDDEHGGSEMEIARALIQANENNDGDTNDNSNIFQ</sequence>
<reference evidence="3" key="1">
    <citation type="submission" date="2013-12" db="EMBL/GenBank/DDBJ databases">
        <authorList>
            <person name="Genoscope - CEA"/>
        </authorList>
    </citation>
    <scope>NUCLEOTIDE SEQUENCE</scope>
    <source>
        <strain evidence="3">CBS 1993</strain>
    </source>
</reference>
<dbReference type="GO" id="GO:0000183">
    <property type="term" value="P:rDNA heterochromatin formation"/>
    <property type="evidence" value="ECO:0007669"/>
    <property type="project" value="EnsemblFungi"/>
</dbReference>
<dbReference type="Pfam" id="PF00583">
    <property type="entry name" value="Acetyltransf_1"/>
    <property type="match status" value="1"/>
</dbReference>
<dbReference type="GO" id="GO:0031509">
    <property type="term" value="P:subtelomeric heterochromatin formation"/>
    <property type="evidence" value="ECO:0007669"/>
    <property type="project" value="EnsemblFungi"/>
</dbReference>
<dbReference type="RefSeq" id="XP_022457524.1">
    <property type="nucleotide sequence ID" value="XM_022603665.1"/>
</dbReference>
<dbReference type="Pfam" id="PF09337">
    <property type="entry name" value="zf-H2C2"/>
    <property type="match status" value="1"/>
</dbReference>